<organism evidence="14 15">
    <name type="scientific">Acanthaster planci</name>
    <name type="common">Crown-of-thorns starfish</name>
    <dbReference type="NCBI Taxonomy" id="133434"/>
    <lineage>
        <taxon>Eukaryota</taxon>
        <taxon>Metazoa</taxon>
        <taxon>Echinodermata</taxon>
        <taxon>Eleutherozoa</taxon>
        <taxon>Asterozoa</taxon>
        <taxon>Asteroidea</taxon>
        <taxon>Valvatacea</taxon>
        <taxon>Valvatida</taxon>
        <taxon>Acanthasteridae</taxon>
        <taxon>Acanthaster</taxon>
    </lineage>
</organism>
<dbReference type="InterPro" id="IPR001828">
    <property type="entry name" value="ANF_lig-bd_rcpt"/>
</dbReference>
<dbReference type="InterPro" id="IPR000337">
    <property type="entry name" value="GPCR_3"/>
</dbReference>
<keyword evidence="6 11" id="KW-0472">Membrane</keyword>
<keyword evidence="12" id="KW-0732">Signal</keyword>
<evidence type="ECO:0000313" key="15">
    <source>
        <dbReference type="RefSeq" id="XP_022082121.1"/>
    </source>
</evidence>
<feature type="compositionally biased region" description="Low complexity" evidence="10">
    <location>
        <begin position="914"/>
        <end position="930"/>
    </location>
</feature>
<dbReference type="PRINTS" id="PR00248">
    <property type="entry name" value="GPCRMGR"/>
</dbReference>
<evidence type="ECO:0000256" key="5">
    <source>
        <dbReference type="ARBA" id="ARBA00023040"/>
    </source>
</evidence>
<comment type="subcellular location">
    <subcellularLocation>
        <location evidence="1">Cell membrane</location>
        <topology evidence="1">Multi-pass membrane protein</topology>
    </subcellularLocation>
</comment>
<feature type="domain" description="G-protein coupled receptors family 3 profile" evidence="13">
    <location>
        <begin position="586"/>
        <end position="840"/>
    </location>
</feature>
<feature type="compositionally biased region" description="Polar residues" evidence="10">
    <location>
        <begin position="862"/>
        <end position="886"/>
    </location>
</feature>
<dbReference type="OrthoDB" id="425344at2759"/>
<evidence type="ECO:0000259" key="13">
    <source>
        <dbReference type="PROSITE" id="PS50259"/>
    </source>
</evidence>
<keyword evidence="5" id="KW-0297">G-protein coupled receptor</keyword>
<feature type="transmembrane region" description="Helical" evidence="11">
    <location>
        <begin position="751"/>
        <end position="768"/>
    </location>
</feature>
<evidence type="ECO:0000256" key="2">
    <source>
        <dbReference type="ARBA" id="ARBA00022475"/>
    </source>
</evidence>
<dbReference type="PROSITE" id="PS50259">
    <property type="entry name" value="G_PROTEIN_RECEP_F3_4"/>
    <property type="match status" value="1"/>
</dbReference>
<keyword evidence="3 11" id="KW-0812">Transmembrane</keyword>
<keyword evidence="7" id="KW-0675">Receptor</keyword>
<dbReference type="SUPFAM" id="SSF53822">
    <property type="entry name" value="Periplasmic binding protein-like I"/>
    <property type="match status" value="1"/>
</dbReference>
<reference evidence="15" key="1">
    <citation type="submission" date="2025-08" db="UniProtKB">
        <authorList>
            <consortium name="RefSeq"/>
        </authorList>
    </citation>
    <scope>IDENTIFICATION</scope>
</reference>
<keyword evidence="14" id="KW-1185">Reference proteome</keyword>
<dbReference type="Gene3D" id="3.40.50.2300">
    <property type="match status" value="2"/>
</dbReference>
<feature type="transmembrane region" description="Helical" evidence="11">
    <location>
        <begin position="624"/>
        <end position="644"/>
    </location>
</feature>
<keyword evidence="4 11" id="KW-1133">Transmembrane helix</keyword>
<dbReference type="FunFam" id="3.40.50.2300:FF:000145">
    <property type="entry name" value="Glutamate receptor, metabotropic"/>
    <property type="match status" value="1"/>
</dbReference>
<dbReference type="InterPro" id="IPR028082">
    <property type="entry name" value="Peripla_BP_I"/>
</dbReference>
<dbReference type="Pfam" id="PF00003">
    <property type="entry name" value="7tm_3"/>
    <property type="match status" value="1"/>
</dbReference>
<evidence type="ECO:0000256" key="7">
    <source>
        <dbReference type="ARBA" id="ARBA00023170"/>
    </source>
</evidence>
<feature type="transmembrane region" description="Helical" evidence="11">
    <location>
        <begin position="780"/>
        <end position="800"/>
    </location>
</feature>
<accession>A0A8B7XQ02</accession>
<evidence type="ECO:0000256" key="1">
    <source>
        <dbReference type="ARBA" id="ARBA00004651"/>
    </source>
</evidence>
<dbReference type="GO" id="GO:0005886">
    <property type="term" value="C:plasma membrane"/>
    <property type="evidence" value="ECO:0007669"/>
    <property type="project" value="UniProtKB-SubCell"/>
</dbReference>
<feature type="transmembrane region" description="Helical" evidence="11">
    <location>
        <begin position="656"/>
        <end position="677"/>
    </location>
</feature>
<evidence type="ECO:0000256" key="6">
    <source>
        <dbReference type="ARBA" id="ARBA00023136"/>
    </source>
</evidence>
<evidence type="ECO:0000256" key="3">
    <source>
        <dbReference type="ARBA" id="ARBA00022692"/>
    </source>
</evidence>
<feature type="transmembrane region" description="Helical" evidence="11">
    <location>
        <begin position="812"/>
        <end position="838"/>
    </location>
</feature>
<keyword evidence="9" id="KW-0807">Transducer</keyword>
<feature type="transmembrane region" description="Helical" evidence="11">
    <location>
        <begin position="697"/>
        <end position="719"/>
    </location>
</feature>
<feature type="region of interest" description="Disordered" evidence="10">
    <location>
        <begin position="862"/>
        <end position="980"/>
    </location>
</feature>
<name>A0A8B7XQ02_ACAPL</name>
<keyword evidence="2" id="KW-1003">Cell membrane</keyword>
<feature type="chain" id="PRO_5034088394" evidence="12">
    <location>
        <begin position="24"/>
        <end position="996"/>
    </location>
</feature>
<dbReference type="GO" id="GO:0004930">
    <property type="term" value="F:G protein-coupled receptor activity"/>
    <property type="evidence" value="ECO:0007669"/>
    <property type="project" value="UniProtKB-KW"/>
</dbReference>
<dbReference type="Pfam" id="PF01094">
    <property type="entry name" value="ANF_receptor"/>
    <property type="match status" value="1"/>
</dbReference>
<gene>
    <name evidence="15" type="primary">LOC110974631</name>
</gene>
<evidence type="ECO:0000256" key="12">
    <source>
        <dbReference type="SAM" id="SignalP"/>
    </source>
</evidence>
<dbReference type="Gene3D" id="2.10.50.30">
    <property type="entry name" value="GPCR, family 3, nine cysteines domain"/>
    <property type="match status" value="1"/>
</dbReference>
<dbReference type="RefSeq" id="XP_022082121.1">
    <property type="nucleotide sequence ID" value="XM_022226429.1"/>
</dbReference>
<dbReference type="InterPro" id="IPR017978">
    <property type="entry name" value="GPCR_3_C"/>
</dbReference>
<dbReference type="InterPro" id="IPR050726">
    <property type="entry name" value="mGluR"/>
</dbReference>
<proteinExistence type="predicted"/>
<evidence type="ECO:0000313" key="14">
    <source>
        <dbReference type="Proteomes" id="UP000694845"/>
    </source>
</evidence>
<evidence type="ECO:0000256" key="4">
    <source>
        <dbReference type="ARBA" id="ARBA00022989"/>
    </source>
</evidence>
<dbReference type="AlphaFoldDB" id="A0A8B7XQ02"/>
<dbReference type="GeneID" id="110974631"/>
<evidence type="ECO:0000256" key="8">
    <source>
        <dbReference type="ARBA" id="ARBA00023180"/>
    </source>
</evidence>
<protein>
    <submittedName>
        <fullName evidence="15">Metabotropic glutamate receptor 3-like isoform X2</fullName>
    </submittedName>
</protein>
<evidence type="ECO:0000256" key="11">
    <source>
        <dbReference type="SAM" id="Phobius"/>
    </source>
</evidence>
<dbReference type="Proteomes" id="UP000694845">
    <property type="component" value="Unplaced"/>
</dbReference>
<feature type="transmembrane region" description="Helical" evidence="11">
    <location>
        <begin position="585"/>
        <end position="609"/>
    </location>
</feature>
<dbReference type="PANTHER" id="PTHR24060">
    <property type="entry name" value="METABOTROPIC GLUTAMATE RECEPTOR"/>
    <property type="match status" value="1"/>
</dbReference>
<evidence type="ECO:0000256" key="10">
    <source>
        <dbReference type="SAM" id="MobiDB-lite"/>
    </source>
</evidence>
<evidence type="ECO:0000256" key="9">
    <source>
        <dbReference type="ARBA" id="ARBA00023224"/>
    </source>
</evidence>
<keyword evidence="8" id="KW-0325">Glycoprotein</keyword>
<feature type="signal peptide" evidence="12">
    <location>
        <begin position="1"/>
        <end position="23"/>
    </location>
</feature>
<sequence length="996" mass="110327">MLCRLPLRSLLSLLAASLLVVWGRSGPASACVHPDISYVEDGDLIVGGLIPLHFTNLSDDRACTPLRSVQALREVEAMVYAIDWINRNHSILPGIHLGYHIRDTFYSVSETLRGSLNFIPCNRCAEPGKPMVGVVGARRSSCSEQAAILLGLYRMPQVSYLSTSDVLSNKNRYPYFLRTVSPDIYQVQAIVDLLVEFNWTYVTFISSDEVYGHNGQQEFQRRSAEGNICTSASSYRTVSPFAELEELDTLILDLLVLQRNTDSVVVVLFLDIELARKVFGAAQRVGAERRFVWVGSDGWGNYGNDAIAGFEEITVGAFTLSPLSKRLNEFDDYFHSLNTSSRNPWLREFLEEYTDCSTNGTGAPSCDDPGLISLADDGKVAHETLVMDSVFTFAHALESMRRDLCPNTEQGLCPNMAAIDGDVLHQHLLNTEFQSLANGWISFTKEGNMYGRYAVNHLQMNKTSGEYSFHRVGEWKQSTDKDVPSLKIDPGLPWYLWDGASVDPSTGIPRSVCSNPCKPGEKINRIPDNLCCWTCTACETSEIVVENGTKCQSCIDVDEGKFAWPNADQTVCVDIPNDFVLGEQAWAIAIITVACVCILATLFVLAVYIHNQEMPLIKASSRELSYIIFVGILLSYVTAIVFSIAPSTFVCILRRFGPSIAPSLIYASIATKTIRLFRIFRASKKSAKRPNYIGSMFQVVLSLSVSSLAVVWTVVWLIVDPPSVILKLPNERENILQVTCLMNIVETVGVMVWNVALIIVCCVFAFMTRKLPENYNETRFITFCSFCTLVVYVTFSPIYFTSKEPYYQASYYSAGLIINATVTLTCLFAVKIYALYFVDEDEMNIFTQTRLRANTKTSSARGLQFQTSSSGHTEVHSNPNYVSETGTYLPAAPGGESTNDVNLNEAREDRLRSSSDNSNKSSNSSKASSAGGVMDRLRGTNKVDPSNSRQGSRDTARPNGITSLDKVVRGPGKPSPSVKETKVFFSPDVVECDTHM</sequence>
<dbReference type="InterPro" id="IPR038550">
    <property type="entry name" value="GPCR_3_9-Cys_sf"/>
</dbReference>